<feature type="transmembrane region" description="Helical" evidence="8">
    <location>
        <begin position="276"/>
        <end position="297"/>
    </location>
</feature>
<evidence type="ECO:0000256" key="1">
    <source>
        <dbReference type="ARBA" id="ARBA00004651"/>
    </source>
</evidence>
<dbReference type="HOGENOM" id="CLU_042464_0_0_1"/>
<keyword evidence="6" id="KW-0675">Receptor</keyword>
<evidence type="ECO:0000256" key="3">
    <source>
        <dbReference type="ARBA" id="ARBA00022692"/>
    </source>
</evidence>
<evidence type="ECO:0000256" key="2">
    <source>
        <dbReference type="ARBA" id="ARBA00022475"/>
    </source>
</evidence>
<keyword evidence="3 8" id="KW-0812">Transmembrane</keyword>
<evidence type="ECO:0000313" key="10">
    <source>
        <dbReference type="Proteomes" id="UP000007266"/>
    </source>
</evidence>
<dbReference type="PANTHER" id="PTHR42643">
    <property type="entry name" value="IONOTROPIC RECEPTOR 20A-RELATED"/>
    <property type="match status" value="1"/>
</dbReference>
<reference evidence="9 10" key="1">
    <citation type="journal article" date="2008" name="Nature">
        <title>The genome of the model beetle and pest Tribolium castaneum.</title>
        <authorList>
            <consortium name="Tribolium Genome Sequencing Consortium"/>
            <person name="Richards S."/>
            <person name="Gibbs R.A."/>
            <person name="Weinstock G.M."/>
            <person name="Brown S.J."/>
            <person name="Denell R."/>
            <person name="Beeman R.W."/>
            <person name="Gibbs R."/>
            <person name="Beeman R.W."/>
            <person name="Brown S.J."/>
            <person name="Bucher G."/>
            <person name="Friedrich M."/>
            <person name="Grimmelikhuijzen C.J."/>
            <person name="Klingler M."/>
            <person name="Lorenzen M."/>
            <person name="Richards S."/>
            <person name="Roth S."/>
            <person name="Schroder R."/>
            <person name="Tautz D."/>
            <person name="Zdobnov E.M."/>
            <person name="Muzny D."/>
            <person name="Gibbs R.A."/>
            <person name="Weinstock G.M."/>
            <person name="Attaway T."/>
            <person name="Bell S."/>
            <person name="Buhay C.J."/>
            <person name="Chandrabose M.N."/>
            <person name="Chavez D."/>
            <person name="Clerk-Blankenburg K.P."/>
            <person name="Cree A."/>
            <person name="Dao M."/>
            <person name="Davis C."/>
            <person name="Chacko J."/>
            <person name="Dinh H."/>
            <person name="Dugan-Rocha S."/>
            <person name="Fowler G."/>
            <person name="Garner T.T."/>
            <person name="Garnes J."/>
            <person name="Gnirke A."/>
            <person name="Hawes A."/>
            <person name="Hernandez J."/>
            <person name="Hines S."/>
            <person name="Holder M."/>
            <person name="Hume J."/>
            <person name="Jhangiani S.N."/>
            <person name="Joshi V."/>
            <person name="Khan Z.M."/>
            <person name="Jackson L."/>
            <person name="Kovar C."/>
            <person name="Kowis A."/>
            <person name="Lee S."/>
            <person name="Lewis L.R."/>
            <person name="Margolis J."/>
            <person name="Morgan M."/>
            <person name="Nazareth L.V."/>
            <person name="Nguyen N."/>
            <person name="Okwuonu G."/>
            <person name="Parker D."/>
            <person name="Richards S."/>
            <person name="Ruiz S.J."/>
            <person name="Santibanez J."/>
            <person name="Savard J."/>
            <person name="Scherer S.E."/>
            <person name="Schneider B."/>
            <person name="Sodergren E."/>
            <person name="Tautz D."/>
            <person name="Vattahil S."/>
            <person name="Villasana D."/>
            <person name="White C.S."/>
            <person name="Wright R."/>
            <person name="Park Y."/>
            <person name="Beeman R.W."/>
            <person name="Lord J."/>
            <person name="Oppert B."/>
            <person name="Lorenzen M."/>
            <person name="Brown S."/>
            <person name="Wang L."/>
            <person name="Savard J."/>
            <person name="Tautz D."/>
            <person name="Richards S."/>
            <person name="Weinstock G."/>
            <person name="Gibbs R.A."/>
            <person name="Liu Y."/>
            <person name="Worley K."/>
            <person name="Weinstock G."/>
            <person name="Elsik C.G."/>
            <person name="Reese J.T."/>
            <person name="Elhaik E."/>
            <person name="Landan G."/>
            <person name="Graur D."/>
            <person name="Arensburger P."/>
            <person name="Atkinson P."/>
            <person name="Beeman R.W."/>
            <person name="Beidler J."/>
            <person name="Brown S.J."/>
            <person name="Demuth J.P."/>
            <person name="Drury D.W."/>
            <person name="Du Y.Z."/>
            <person name="Fujiwara H."/>
            <person name="Lorenzen M."/>
            <person name="Maselli V."/>
            <person name="Osanai M."/>
            <person name="Park Y."/>
            <person name="Robertson H.M."/>
            <person name="Tu Z."/>
            <person name="Wang J.J."/>
            <person name="Wang S."/>
            <person name="Richards S."/>
            <person name="Song H."/>
            <person name="Zhang L."/>
            <person name="Sodergren E."/>
            <person name="Werner D."/>
            <person name="Stanke M."/>
            <person name="Morgenstern B."/>
            <person name="Solovyev V."/>
            <person name="Kosarev P."/>
            <person name="Brown G."/>
            <person name="Chen H.C."/>
            <person name="Ermolaeva O."/>
            <person name="Hlavina W."/>
            <person name="Kapustin Y."/>
            <person name="Kiryutin B."/>
            <person name="Kitts P."/>
            <person name="Maglott D."/>
            <person name="Pruitt K."/>
            <person name="Sapojnikov V."/>
            <person name="Souvorov A."/>
            <person name="Mackey A.J."/>
            <person name="Waterhouse R.M."/>
            <person name="Wyder S."/>
            <person name="Zdobnov E.M."/>
            <person name="Zdobnov E.M."/>
            <person name="Wyder S."/>
            <person name="Kriventseva E.V."/>
            <person name="Kadowaki T."/>
            <person name="Bork P."/>
            <person name="Aranda M."/>
            <person name="Bao R."/>
            <person name="Beermann A."/>
            <person name="Berns N."/>
            <person name="Bolognesi R."/>
            <person name="Bonneton F."/>
            <person name="Bopp D."/>
            <person name="Brown S.J."/>
            <person name="Bucher G."/>
            <person name="Butts T."/>
            <person name="Chaumot A."/>
            <person name="Denell R.E."/>
            <person name="Ferrier D.E."/>
            <person name="Friedrich M."/>
            <person name="Gordon C.M."/>
            <person name="Jindra M."/>
            <person name="Klingler M."/>
            <person name="Lan Q."/>
            <person name="Lattorff H.M."/>
            <person name="Laudet V."/>
            <person name="von Levetsow C."/>
            <person name="Liu Z."/>
            <person name="Lutz R."/>
            <person name="Lynch J.A."/>
            <person name="da Fonseca R.N."/>
            <person name="Posnien N."/>
            <person name="Reuter R."/>
            <person name="Roth S."/>
            <person name="Savard J."/>
            <person name="Schinko J.B."/>
            <person name="Schmitt C."/>
            <person name="Schoppmeier M."/>
            <person name="Schroder R."/>
            <person name="Shippy T.D."/>
            <person name="Simonnet F."/>
            <person name="Marques-Souza H."/>
            <person name="Tautz D."/>
            <person name="Tomoyasu Y."/>
            <person name="Trauner J."/>
            <person name="Van der Zee M."/>
            <person name="Vervoort M."/>
            <person name="Wittkopp N."/>
            <person name="Wimmer E.A."/>
            <person name="Yang X."/>
            <person name="Jones A.K."/>
            <person name="Sattelle D.B."/>
            <person name="Ebert P.R."/>
            <person name="Nelson D."/>
            <person name="Scott J.G."/>
            <person name="Beeman R.W."/>
            <person name="Muthukrishnan S."/>
            <person name="Kramer K.J."/>
            <person name="Arakane Y."/>
            <person name="Beeman R.W."/>
            <person name="Zhu Q."/>
            <person name="Hogenkamp D."/>
            <person name="Dixit R."/>
            <person name="Oppert B."/>
            <person name="Jiang H."/>
            <person name="Zou Z."/>
            <person name="Marshall J."/>
            <person name="Elpidina E."/>
            <person name="Vinokurov K."/>
            <person name="Oppert C."/>
            <person name="Zou Z."/>
            <person name="Evans J."/>
            <person name="Lu Z."/>
            <person name="Zhao P."/>
            <person name="Sumathipala N."/>
            <person name="Altincicek B."/>
            <person name="Vilcinskas A."/>
            <person name="Williams M."/>
            <person name="Hultmark D."/>
            <person name="Hetru C."/>
            <person name="Jiang H."/>
            <person name="Grimmelikhuijzen C.J."/>
            <person name="Hauser F."/>
            <person name="Cazzamali G."/>
            <person name="Williamson M."/>
            <person name="Park Y."/>
            <person name="Li B."/>
            <person name="Tanaka Y."/>
            <person name="Predel R."/>
            <person name="Neupert S."/>
            <person name="Schachtner J."/>
            <person name="Verleyen P."/>
            <person name="Raible F."/>
            <person name="Bork P."/>
            <person name="Friedrich M."/>
            <person name="Walden K.K."/>
            <person name="Robertson H.M."/>
            <person name="Angeli S."/>
            <person name="Foret S."/>
            <person name="Bucher G."/>
            <person name="Schuetz S."/>
            <person name="Maleszka R."/>
            <person name="Wimmer E.A."/>
            <person name="Beeman R.W."/>
            <person name="Lorenzen M."/>
            <person name="Tomoyasu Y."/>
            <person name="Miller S.C."/>
            <person name="Grossmann D."/>
            <person name="Bucher G."/>
        </authorList>
    </citation>
    <scope>NUCLEOTIDE SEQUENCE [LARGE SCALE GENOMIC DNA]</scope>
    <source>
        <strain evidence="9 10">Georgia GA2</strain>
    </source>
</reference>
<organism evidence="9 10">
    <name type="scientific">Tribolium castaneum</name>
    <name type="common">Red flour beetle</name>
    <dbReference type="NCBI Taxonomy" id="7070"/>
    <lineage>
        <taxon>Eukaryota</taxon>
        <taxon>Metazoa</taxon>
        <taxon>Ecdysozoa</taxon>
        <taxon>Arthropoda</taxon>
        <taxon>Hexapoda</taxon>
        <taxon>Insecta</taxon>
        <taxon>Pterygota</taxon>
        <taxon>Neoptera</taxon>
        <taxon>Endopterygota</taxon>
        <taxon>Coleoptera</taxon>
        <taxon>Polyphaga</taxon>
        <taxon>Cucujiformia</taxon>
        <taxon>Tenebrionidae</taxon>
        <taxon>Tenebrionidae incertae sedis</taxon>
        <taxon>Tribolium</taxon>
    </lineage>
</organism>
<evidence type="ECO:0000256" key="5">
    <source>
        <dbReference type="ARBA" id="ARBA00023136"/>
    </source>
</evidence>
<feature type="transmembrane region" description="Helical" evidence="8">
    <location>
        <begin position="249"/>
        <end position="270"/>
    </location>
</feature>
<gene>
    <name evidence="9" type="primary">GLEAN_15623</name>
    <name evidence="9" type="ORF">TcasGA2_TC015623</name>
</gene>
<name>D2A601_TRICA</name>
<dbReference type="Proteomes" id="UP000007266">
    <property type="component" value="Linkage group 6"/>
</dbReference>
<dbReference type="PhylomeDB" id="D2A601"/>
<dbReference type="AlphaFoldDB" id="D2A601"/>
<dbReference type="InParanoid" id="D2A601"/>
<keyword evidence="2" id="KW-1003">Cell membrane</keyword>
<evidence type="ECO:0000256" key="8">
    <source>
        <dbReference type="SAM" id="Phobius"/>
    </source>
</evidence>
<proteinExistence type="predicted"/>
<protein>
    <recommendedName>
        <fullName evidence="11">Ionotropic glutamate receptor C-terminal domain-containing protein</fullName>
    </recommendedName>
</protein>
<evidence type="ECO:0000256" key="4">
    <source>
        <dbReference type="ARBA" id="ARBA00022989"/>
    </source>
</evidence>
<keyword evidence="4 8" id="KW-1133">Transmembrane helix</keyword>
<evidence type="ECO:0008006" key="11">
    <source>
        <dbReference type="Google" id="ProtNLM"/>
    </source>
</evidence>
<evidence type="ECO:0000256" key="7">
    <source>
        <dbReference type="ARBA" id="ARBA00023180"/>
    </source>
</evidence>
<dbReference type="PANTHER" id="PTHR42643:SF38">
    <property type="entry name" value="IONOTROPIC RECEPTOR 100A"/>
    <property type="match status" value="1"/>
</dbReference>
<keyword evidence="7" id="KW-0325">Glycoprotein</keyword>
<reference evidence="9 10" key="2">
    <citation type="journal article" date="2010" name="Nucleic Acids Res.">
        <title>BeetleBase in 2010: revisions to provide comprehensive genomic information for Tribolium castaneum.</title>
        <authorList>
            <person name="Kim H.S."/>
            <person name="Murphy T."/>
            <person name="Xia J."/>
            <person name="Caragea D."/>
            <person name="Park Y."/>
            <person name="Beeman R.W."/>
            <person name="Lorenzen M.D."/>
            <person name="Butcher S."/>
            <person name="Manak J.R."/>
            <person name="Brown S.J."/>
        </authorList>
    </citation>
    <scope>GENOME REANNOTATION</scope>
    <source>
        <strain evidence="9 10">Georgia GA2</strain>
    </source>
</reference>
<dbReference type="InterPro" id="IPR052192">
    <property type="entry name" value="Insect_Ionotropic_Sensory_Rcpt"/>
</dbReference>
<accession>D2A601</accession>
<dbReference type="EMBL" id="KQ971345">
    <property type="protein sequence ID" value="EFA05443.1"/>
    <property type="molecule type" value="Genomic_DNA"/>
</dbReference>
<keyword evidence="10" id="KW-1185">Reference proteome</keyword>
<feature type="transmembrane region" description="Helical" evidence="8">
    <location>
        <begin position="309"/>
        <end position="326"/>
    </location>
</feature>
<sequence length="377" mass="43984">MSSNFDFDEKLQFLFKLNQTKILTNPIPSQCLEEYHNYIIVEQNIDNLVYLQELKFSIDTKSRFLLILENTTEDDLKQIFETCWHLYIFNVVIYNWTDFVTWYPYDITSKCGTSVNLVTESPNPYANKIPKKLHNCPVNITWEMQPMAIKAPFDKTDPGYNIRLMDTVAKQINLNVTYLIENINYLTLGRIKGEYSDLRNEIIGRNIDLGFAFGENGKQVGTELELSLPFTDTNCFFILPPRRKIQSSFSTLVVFSIPIWGLIFLSIFLMTTLWKILTGVSFGTSLFQMVQLLLQCVIIHQPKNTLQKLAFVLFFCYVLNLNWIYISQLSGILSQPSYEPKILKLEELAKSDKKLDYVDVYNTFLLEKDFYDDLVKH</sequence>
<comment type="subcellular location">
    <subcellularLocation>
        <location evidence="1">Cell membrane</location>
        <topology evidence="1">Multi-pass membrane protein</topology>
    </subcellularLocation>
</comment>
<evidence type="ECO:0000256" key="6">
    <source>
        <dbReference type="ARBA" id="ARBA00023170"/>
    </source>
</evidence>
<dbReference type="GO" id="GO:0005886">
    <property type="term" value="C:plasma membrane"/>
    <property type="evidence" value="ECO:0007669"/>
    <property type="project" value="UniProtKB-SubCell"/>
</dbReference>
<keyword evidence="5 8" id="KW-0472">Membrane</keyword>
<evidence type="ECO:0000313" key="9">
    <source>
        <dbReference type="EMBL" id="EFA05443.1"/>
    </source>
</evidence>